<dbReference type="Pfam" id="PF17921">
    <property type="entry name" value="Integrase_H2C2"/>
    <property type="match status" value="1"/>
</dbReference>
<evidence type="ECO:0000259" key="2">
    <source>
        <dbReference type="Pfam" id="PF17921"/>
    </source>
</evidence>
<organism evidence="3 4">
    <name type="scientific">Acropora cervicornis</name>
    <name type="common">Staghorn coral</name>
    <dbReference type="NCBI Taxonomy" id="6130"/>
    <lineage>
        <taxon>Eukaryota</taxon>
        <taxon>Metazoa</taxon>
        <taxon>Cnidaria</taxon>
        <taxon>Anthozoa</taxon>
        <taxon>Hexacorallia</taxon>
        <taxon>Scleractinia</taxon>
        <taxon>Astrocoeniina</taxon>
        <taxon>Acroporidae</taxon>
        <taxon>Acropora</taxon>
    </lineage>
</organism>
<sequence>MFRVELETMELDSPNMYPNTLEEIKAEAEADPTLSVLCAFVAHGWPSEKSQVPTALRHYYPLRDELAVYHGVLYKSHKVLIPSKLQSTMLKKLQQGHQGGESMIRRAREVMYWTGMQAAILQESANCSLCASYGSAFPREPMLSHEIPQGPWKLISQDLIKQGGRWYSVTVDHYSDWFEVDLLNEDITAANSNLPISESLLTQSVPPVTVVRDEHLGGRAKGKAHYDKTASRDLSPLAPGQFVYTRPNDHHRSDHWRHSEVLSEITPRSYMIQTQDRLVRRNRIHLSTSGPQVPCHPQPLPEQPVIDNSGDVGESAETILPNSNSESPHENSLPPVQTSRYRYGRPIRPPKRLDL</sequence>
<dbReference type="AlphaFoldDB" id="A0AAD9PUK7"/>
<dbReference type="Gene3D" id="1.10.340.70">
    <property type="match status" value="1"/>
</dbReference>
<evidence type="ECO:0000313" key="3">
    <source>
        <dbReference type="EMBL" id="KAK2549427.1"/>
    </source>
</evidence>
<proteinExistence type="predicted"/>
<reference evidence="3" key="2">
    <citation type="journal article" date="2023" name="Science">
        <title>Genomic signatures of disease resistance in endangered staghorn corals.</title>
        <authorList>
            <person name="Vollmer S.V."/>
            <person name="Selwyn J.D."/>
            <person name="Despard B.A."/>
            <person name="Roesel C.L."/>
        </authorList>
    </citation>
    <scope>NUCLEOTIDE SEQUENCE</scope>
    <source>
        <strain evidence="3">K2</strain>
    </source>
</reference>
<dbReference type="Proteomes" id="UP001249851">
    <property type="component" value="Unassembled WGS sequence"/>
</dbReference>
<feature type="domain" description="Integrase zinc-binding" evidence="2">
    <location>
        <begin position="81"/>
        <end position="133"/>
    </location>
</feature>
<dbReference type="PANTHER" id="PTHR37984">
    <property type="entry name" value="PROTEIN CBG26694"/>
    <property type="match status" value="1"/>
</dbReference>
<feature type="region of interest" description="Disordered" evidence="1">
    <location>
        <begin position="287"/>
        <end position="355"/>
    </location>
</feature>
<accession>A0AAD9PUK7</accession>
<reference evidence="3" key="1">
    <citation type="journal article" date="2023" name="G3 (Bethesda)">
        <title>Whole genome assembly and annotation of the endangered Caribbean coral Acropora cervicornis.</title>
        <authorList>
            <person name="Selwyn J.D."/>
            <person name="Vollmer S.V."/>
        </authorList>
    </citation>
    <scope>NUCLEOTIDE SEQUENCE</scope>
    <source>
        <strain evidence="3">K2</strain>
    </source>
</reference>
<feature type="compositionally biased region" description="Basic residues" evidence="1">
    <location>
        <begin position="342"/>
        <end position="355"/>
    </location>
</feature>
<dbReference type="InterPro" id="IPR050951">
    <property type="entry name" value="Retrovirus_Pol_polyprotein"/>
</dbReference>
<keyword evidence="4" id="KW-1185">Reference proteome</keyword>
<evidence type="ECO:0000256" key="1">
    <source>
        <dbReference type="SAM" id="MobiDB-lite"/>
    </source>
</evidence>
<evidence type="ECO:0000313" key="4">
    <source>
        <dbReference type="Proteomes" id="UP001249851"/>
    </source>
</evidence>
<gene>
    <name evidence="3" type="ORF">P5673_030101</name>
</gene>
<name>A0AAD9PUK7_ACRCE</name>
<comment type="caution">
    <text evidence="3">The sequence shown here is derived from an EMBL/GenBank/DDBJ whole genome shotgun (WGS) entry which is preliminary data.</text>
</comment>
<dbReference type="EMBL" id="JARQWQ010000126">
    <property type="protein sequence ID" value="KAK2549427.1"/>
    <property type="molecule type" value="Genomic_DNA"/>
</dbReference>
<protein>
    <recommendedName>
        <fullName evidence="2">Integrase zinc-binding domain-containing protein</fullName>
    </recommendedName>
</protein>
<dbReference type="PANTHER" id="PTHR37984:SF5">
    <property type="entry name" value="PROTEIN NYNRIN-LIKE"/>
    <property type="match status" value="1"/>
</dbReference>
<dbReference type="FunFam" id="1.10.340.70:FF:000004">
    <property type="entry name" value="Retrovirus-related Pol polyprotein from transposon 297-like Protein"/>
    <property type="match status" value="1"/>
</dbReference>
<dbReference type="InterPro" id="IPR041588">
    <property type="entry name" value="Integrase_H2C2"/>
</dbReference>
<feature type="compositionally biased region" description="Low complexity" evidence="1">
    <location>
        <begin position="320"/>
        <end position="335"/>
    </location>
</feature>